<evidence type="ECO:0000313" key="3">
    <source>
        <dbReference type="Proteomes" id="UP000624404"/>
    </source>
</evidence>
<dbReference type="EMBL" id="CAJHIA010000013">
    <property type="protein sequence ID" value="CAD6445114.1"/>
    <property type="molecule type" value="Genomic_DNA"/>
</dbReference>
<accession>A0A8H2VU30</accession>
<sequence>MGVLSGFYPYRCRKRPSSTAEIALRRIIGDFSNDFPRMTPSPNPSAFPPDTYFTYSSSNYKSLLDVKAPMVETPGHESRQPVELQSQDFTSSNILSNSQISQQKCIERHLEILPRTIQRLPDTQSKFAMASEVDASHTTLELPADNTSVEMDDERSRHTLSPQLSKFLGSRNFFFQDDSLLPQHSSCQNMFPAVSPAISARSPSPQVSSEQ</sequence>
<keyword evidence="3" id="KW-1185">Reference proteome</keyword>
<dbReference type="Proteomes" id="UP000624404">
    <property type="component" value="Unassembled WGS sequence"/>
</dbReference>
<gene>
    <name evidence="2" type="ORF">SCLTRI_LOCUS4906</name>
</gene>
<name>A0A8H2VU30_9HELO</name>
<organism evidence="2 3">
    <name type="scientific">Sclerotinia trifoliorum</name>
    <dbReference type="NCBI Taxonomy" id="28548"/>
    <lineage>
        <taxon>Eukaryota</taxon>
        <taxon>Fungi</taxon>
        <taxon>Dikarya</taxon>
        <taxon>Ascomycota</taxon>
        <taxon>Pezizomycotina</taxon>
        <taxon>Leotiomycetes</taxon>
        <taxon>Helotiales</taxon>
        <taxon>Sclerotiniaceae</taxon>
        <taxon>Sclerotinia</taxon>
    </lineage>
</organism>
<reference evidence="2" key="1">
    <citation type="submission" date="2020-10" db="EMBL/GenBank/DDBJ databases">
        <authorList>
            <person name="Kusch S."/>
        </authorList>
    </citation>
    <scope>NUCLEOTIDE SEQUENCE</scope>
    <source>
        <strain evidence="2">SwB9</strain>
    </source>
</reference>
<comment type="caution">
    <text evidence="2">The sequence shown here is derived from an EMBL/GenBank/DDBJ whole genome shotgun (WGS) entry which is preliminary data.</text>
</comment>
<dbReference type="AlphaFoldDB" id="A0A8H2VU30"/>
<proteinExistence type="predicted"/>
<protein>
    <submittedName>
        <fullName evidence="2">C310a7c1-47ce-4e60-98ab-da0387a86984-CDS</fullName>
    </submittedName>
</protein>
<evidence type="ECO:0000313" key="2">
    <source>
        <dbReference type="EMBL" id="CAD6445114.1"/>
    </source>
</evidence>
<dbReference type="OrthoDB" id="4074350at2759"/>
<evidence type="ECO:0000256" key="1">
    <source>
        <dbReference type="SAM" id="MobiDB-lite"/>
    </source>
</evidence>
<feature type="region of interest" description="Disordered" evidence="1">
    <location>
        <begin position="132"/>
        <end position="157"/>
    </location>
</feature>